<dbReference type="PROSITE" id="PS50835">
    <property type="entry name" value="IG_LIKE"/>
    <property type="match status" value="1"/>
</dbReference>
<proteinExistence type="predicted"/>
<feature type="compositionally biased region" description="Polar residues" evidence="1">
    <location>
        <begin position="516"/>
        <end position="530"/>
    </location>
</feature>
<dbReference type="Proteomes" id="UP000030754">
    <property type="component" value="Unassembled WGS sequence"/>
</dbReference>
<name>U6N0T5_9EIME</name>
<organism evidence="3 4">
    <name type="scientific">Eimeria necatrix</name>
    <dbReference type="NCBI Taxonomy" id="51315"/>
    <lineage>
        <taxon>Eukaryota</taxon>
        <taxon>Sar</taxon>
        <taxon>Alveolata</taxon>
        <taxon>Apicomplexa</taxon>
        <taxon>Conoidasida</taxon>
        <taxon>Coccidia</taxon>
        <taxon>Eucoccidiorida</taxon>
        <taxon>Eimeriorina</taxon>
        <taxon>Eimeriidae</taxon>
        <taxon>Eimeria</taxon>
    </lineage>
</organism>
<evidence type="ECO:0000259" key="2">
    <source>
        <dbReference type="PROSITE" id="PS50835"/>
    </source>
</evidence>
<reference evidence="3" key="2">
    <citation type="submission" date="2013-10" db="EMBL/GenBank/DDBJ databases">
        <authorList>
            <person name="Aslett M."/>
        </authorList>
    </citation>
    <scope>NUCLEOTIDE SEQUENCE [LARGE SCALE GENOMIC DNA]</scope>
    <source>
        <strain evidence="3">Houghton</strain>
    </source>
</reference>
<protein>
    <recommendedName>
        <fullName evidence="2">Ig-like domain-containing protein</fullName>
    </recommendedName>
</protein>
<feature type="region of interest" description="Disordered" evidence="1">
    <location>
        <begin position="511"/>
        <end position="530"/>
    </location>
</feature>
<gene>
    <name evidence="3" type="ORF">ENH_00075170</name>
</gene>
<sequence>MTSATVGCFQEDAACSIIDEGVVSRLLSTGNNDSTEVEACCKESIELDKLVLFLGRALLLTRHTLYVLLCMPAVAHRNVSSTAFEVSGPSGRGGLYGDAASFVTCGQRMWHLIASLSAKLGNLARNLQVISVPIVIPWETREPSQRGVLPSVAVQNGTEWVCRAREAVLRHHQLTVGGKLFWRWSRETTREYSVPLVADNTCTLTSAAARDLWPRHCCLEPLESLPLCRAEQIGSFEADEQNLSSGQDLHSPTARPLFDYTLAAGTFDRLHAGHQLLLAAAALSTRRNIGIAVASGPLVRKKAASLEDAAAAGIEPFAYRLQAAVAFVQLLAASRGVKVSLNGFSEAIEEEERAFSAEVQFPGSLTGVSSNFEYGLRLISDANRRTPEALTSEEKLSLRVFRISDAIGPADRLMFDCLVVSPETLKGADMVNSIRKEVGNKPVFVLTIGLVPTDTRVSSDTAVALAAHLPFPHDQQAPLSRLATEFHRSAQVDTLKEAFPEARSIVAEAEKGHMQRSVSQESQKSSNASAETLLKKLSSTELRQLQAKRLRCESTSELWMRFQKAWVWLEGSEGDKGITGGEFFAMFWSTLCAEHAAPWRRLCTLDRVARILKFVDDVETCAETEPLVLSSFFGSLLSCPCSYIQLESVPCEGSQITALVGNQSATKCTVANWTPETEEVEWQKSAAKLLVELQLRSGGKGSCAVASSCRRATGKAPACASLPEYRDVGLEERYSLLLSLMQEQRAASLAKLAPVVQRKNAWRTTTDANLSGYETGDLMRQARRITQLEYAETSVDPANRLQSLREEYFFVSDDCFRRHRKRQLERLLDDAHCLDCLSNEEMLGARAAIERELQML</sequence>
<evidence type="ECO:0000313" key="3">
    <source>
        <dbReference type="EMBL" id="CDJ69842.1"/>
    </source>
</evidence>
<dbReference type="GeneID" id="25477647"/>
<keyword evidence="4" id="KW-1185">Reference proteome</keyword>
<dbReference type="InterPro" id="IPR014729">
    <property type="entry name" value="Rossmann-like_a/b/a_fold"/>
</dbReference>
<dbReference type="InterPro" id="IPR007110">
    <property type="entry name" value="Ig-like_dom"/>
</dbReference>
<evidence type="ECO:0000313" key="4">
    <source>
        <dbReference type="Proteomes" id="UP000030754"/>
    </source>
</evidence>
<dbReference type="OrthoDB" id="330671at2759"/>
<reference evidence="3" key="1">
    <citation type="submission" date="2013-10" db="EMBL/GenBank/DDBJ databases">
        <title>Genomic analysis of the causative agents of coccidiosis in chickens.</title>
        <authorList>
            <person name="Reid A.J."/>
            <person name="Blake D."/>
            <person name="Billington K."/>
            <person name="Browne H."/>
            <person name="Dunn M."/>
            <person name="Hung S."/>
            <person name="Kawahara F."/>
            <person name="Miranda-Saavedra D."/>
            <person name="Mourier T."/>
            <person name="Nagra H."/>
            <person name="Otto T.D."/>
            <person name="Rawlings N."/>
            <person name="Sanchez A."/>
            <person name="Sanders M."/>
            <person name="Subramaniam C."/>
            <person name="Tay Y."/>
            <person name="Dear P."/>
            <person name="Doerig C."/>
            <person name="Gruber A."/>
            <person name="Parkinson J."/>
            <person name="Shirley M."/>
            <person name="Wan K.L."/>
            <person name="Berriman M."/>
            <person name="Tomley F."/>
            <person name="Pain A."/>
        </authorList>
    </citation>
    <scope>NUCLEOTIDE SEQUENCE [LARGE SCALE GENOMIC DNA]</scope>
    <source>
        <strain evidence="3">Houghton</strain>
    </source>
</reference>
<dbReference type="RefSeq" id="XP_013438308.1">
    <property type="nucleotide sequence ID" value="XM_013582854.1"/>
</dbReference>
<feature type="domain" description="Ig-like" evidence="2">
    <location>
        <begin position="640"/>
        <end position="713"/>
    </location>
</feature>
<dbReference type="EMBL" id="HG725812">
    <property type="protein sequence ID" value="CDJ69842.1"/>
    <property type="molecule type" value="Genomic_DNA"/>
</dbReference>
<dbReference type="AlphaFoldDB" id="U6N0T5"/>
<dbReference type="Gene3D" id="3.40.50.620">
    <property type="entry name" value="HUPs"/>
    <property type="match status" value="1"/>
</dbReference>
<dbReference type="VEuPathDB" id="ToxoDB:ENH_00075170"/>
<accession>U6N0T5</accession>
<evidence type="ECO:0000256" key="1">
    <source>
        <dbReference type="SAM" id="MobiDB-lite"/>
    </source>
</evidence>